<gene>
    <name evidence="1" type="ORF">EIM44_10840</name>
</gene>
<protein>
    <submittedName>
        <fullName evidence="1">CDP-glycerol glycerophosphotransferase</fullName>
    </submittedName>
</protein>
<dbReference type="AlphaFoldDB" id="A0A3R8MYT3"/>
<accession>A0A3R8MYT3</accession>
<dbReference type="RefSeq" id="WP_125135368.1">
    <property type="nucleotide sequence ID" value="NZ_RRUC01000050.1"/>
</dbReference>
<dbReference type="GO" id="GO:0016740">
    <property type="term" value="F:transferase activity"/>
    <property type="evidence" value="ECO:0007669"/>
    <property type="project" value="UniProtKB-KW"/>
</dbReference>
<dbReference type="Proteomes" id="UP000276010">
    <property type="component" value="Unassembled WGS sequence"/>
</dbReference>
<organism evidence="1 2">
    <name type="scientific">Bibersteinia trehalosi</name>
    <name type="common">Pasteurella trehalosi</name>
    <dbReference type="NCBI Taxonomy" id="47735"/>
    <lineage>
        <taxon>Bacteria</taxon>
        <taxon>Pseudomonadati</taxon>
        <taxon>Pseudomonadota</taxon>
        <taxon>Gammaproteobacteria</taxon>
        <taxon>Pasteurellales</taxon>
        <taxon>Pasteurellaceae</taxon>
        <taxon>Bibersteinia</taxon>
    </lineage>
</organism>
<dbReference type="EMBL" id="RRUC01000050">
    <property type="protein sequence ID" value="RRN00362.1"/>
    <property type="molecule type" value="Genomic_DNA"/>
</dbReference>
<proteinExistence type="predicted"/>
<comment type="caution">
    <text evidence="1">The sequence shown here is derived from an EMBL/GenBank/DDBJ whole genome shotgun (WGS) entry which is preliminary data.</text>
</comment>
<keyword evidence="1" id="KW-0808">Transferase</keyword>
<name>A0A3R8MYT3_BIBTR</name>
<evidence type="ECO:0000313" key="2">
    <source>
        <dbReference type="Proteomes" id="UP000276010"/>
    </source>
</evidence>
<evidence type="ECO:0000313" key="1">
    <source>
        <dbReference type="EMBL" id="RRN00362.1"/>
    </source>
</evidence>
<reference evidence="1 2" key="1">
    <citation type="submission" date="2018-11" db="EMBL/GenBank/DDBJ databases">
        <title>Whole genome sequence of Bibersteinia trehalosi strain OADDL-BT1 an multidrug resistant pathogen isolate.</title>
        <authorList>
            <person name="Couger M."/>
            <person name="Ramachandran A."/>
        </authorList>
    </citation>
    <scope>NUCLEOTIDE SEQUENCE [LARGE SCALE GENOMIC DNA]</scope>
    <source>
        <strain evidence="1 2">OADDL-BT1</strain>
    </source>
</reference>
<sequence length="386" mass="44835">MTVPPQISHLKCALNELIMNKIPYFIYLDTKIIGAAKQIIALFQTQVFSYKDVIILVKKYKHKSNRIIGKLFEKEKLNFRFVNANDIDNLESGIVFYPFNAQSNCRVVANRRLKHIFITHGESNKSASIKPIIRIYDYVITAGQAGIDRYLKHKIFTSFDIEQGRVIKMGDSFLGTTGLSQNKHGEAVIFYAPTWEGGITQEDYSSLPYWKKVQNVILLLSNIIGTSKIVIKPHPNTGKRLVNYKSYLLELIVMLKSKNLEVYVYEPYCSFNLFDKLSLSIKGVVFLHSLEKYHAVIGLCDISAMETLFLNEYIKYYIFMNRENRKGIYLENKYYSKAVIVNDDINDLIIPNLLEKDFLNLREYVVDNYFNSMPIENRIEFLFKKI</sequence>